<sequence>MNSNQIKGGFAVAIAAGLAAACSPAAEESGAAADTTSISEEATEVAVSDISVEGDGKPDKCYGIALAGKNDCAAGPGTSCAGTSTVDYQGNAWTYVDDGTCLTTDTPNGTGSLAPIEA</sequence>
<gene>
    <name evidence="2" type="ORF">JN10_0555</name>
</gene>
<evidence type="ECO:0000313" key="3">
    <source>
        <dbReference type="Proteomes" id="UP000320547"/>
    </source>
</evidence>
<dbReference type="AlphaFoldDB" id="A0A562UTJ2"/>
<organism evidence="2 3">
    <name type="scientific">Altererythrobacter ishigakiensis</name>
    <dbReference type="NCBI Taxonomy" id="476157"/>
    <lineage>
        <taxon>Bacteria</taxon>
        <taxon>Pseudomonadati</taxon>
        <taxon>Pseudomonadota</taxon>
        <taxon>Alphaproteobacteria</taxon>
        <taxon>Sphingomonadales</taxon>
        <taxon>Erythrobacteraceae</taxon>
        <taxon>Altererythrobacter</taxon>
    </lineage>
</organism>
<name>A0A562UTJ2_9SPHN</name>
<evidence type="ECO:0000256" key="1">
    <source>
        <dbReference type="SAM" id="SignalP"/>
    </source>
</evidence>
<dbReference type="InterPro" id="IPR018740">
    <property type="entry name" value="DUF2282_membr"/>
</dbReference>
<feature type="chain" id="PRO_5021795854" evidence="1">
    <location>
        <begin position="26"/>
        <end position="118"/>
    </location>
</feature>
<dbReference type="PROSITE" id="PS51257">
    <property type="entry name" value="PROKAR_LIPOPROTEIN"/>
    <property type="match status" value="1"/>
</dbReference>
<feature type="signal peptide" evidence="1">
    <location>
        <begin position="1"/>
        <end position="25"/>
    </location>
</feature>
<dbReference type="Proteomes" id="UP000320547">
    <property type="component" value="Unassembled WGS sequence"/>
</dbReference>
<dbReference type="EMBL" id="VLLK01000001">
    <property type="protein sequence ID" value="TWJ08935.1"/>
    <property type="molecule type" value="Genomic_DNA"/>
</dbReference>
<proteinExistence type="predicted"/>
<accession>A0A562UTJ2</accession>
<protein>
    <submittedName>
        <fullName evidence="2">Putative membrane protein</fullName>
    </submittedName>
</protein>
<keyword evidence="3" id="KW-1185">Reference proteome</keyword>
<evidence type="ECO:0000313" key="2">
    <source>
        <dbReference type="EMBL" id="TWJ08935.1"/>
    </source>
</evidence>
<dbReference type="STRING" id="476157.GCA_001663155_00189"/>
<reference evidence="2 3" key="1">
    <citation type="submission" date="2019-07" db="EMBL/GenBank/DDBJ databases">
        <title>Genomic Encyclopedia of Archaeal and Bacterial Type Strains, Phase II (KMG-II): from individual species to whole genera.</title>
        <authorList>
            <person name="Goeker M."/>
        </authorList>
    </citation>
    <scope>NUCLEOTIDE SEQUENCE [LARGE SCALE GENOMIC DNA]</scope>
    <source>
        <strain evidence="2 3">ATCC BAA-2084</strain>
    </source>
</reference>
<dbReference type="Pfam" id="PF10048">
    <property type="entry name" value="DUF2282"/>
    <property type="match status" value="1"/>
</dbReference>
<dbReference type="RefSeq" id="WP_425388058.1">
    <property type="nucleotide sequence ID" value="NZ_CP015963.1"/>
</dbReference>
<keyword evidence="1" id="KW-0732">Signal</keyword>
<comment type="caution">
    <text evidence="2">The sequence shown here is derived from an EMBL/GenBank/DDBJ whole genome shotgun (WGS) entry which is preliminary data.</text>
</comment>